<accession>A0A1H4A8P9</accession>
<organism evidence="3 4">
    <name type="scientific">Thalassobacillus cyri</name>
    <dbReference type="NCBI Taxonomy" id="571932"/>
    <lineage>
        <taxon>Bacteria</taxon>
        <taxon>Bacillati</taxon>
        <taxon>Bacillota</taxon>
        <taxon>Bacilli</taxon>
        <taxon>Bacillales</taxon>
        <taxon>Bacillaceae</taxon>
        <taxon>Thalassobacillus</taxon>
    </lineage>
</organism>
<keyword evidence="4" id="KW-1185">Reference proteome</keyword>
<dbReference type="InterPro" id="IPR018389">
    <property type="entry name" value="DctP_fam"/>
</dbReference>
<dbReference type="GO" id="GO:0055085">
    <property type="term" value="P:transmembrane transport"/>
    <property type="evidence" value="ECO:0007669"/>
    <property type="project" value="InterPro"/>
</dbReference>
<protein>
    <submittedName>
        <fullName evidence="3">TRAP-type C4-dicarboxylate transport system, substrate-binding protein</fullName>
    </submittedName>
</protein>
<evidence type="ECO:0000313" key="4">
    <source>
        <dbReference type="Proteomes" id="UP000198584"/>
    </source>
</evidence>
<evidence type="ECO:0000256" key="2">
    <source>
        <dbReference type="SAM" id="SignalP"/>
    </source>
</evidence>
<keyword evidence="1 2" id="KW-0732">Signal</keyword>
<dbReference type="STRING" id="571932.SAMN05421743_10416"/>
<sequence length="354" mass="39106">MKLKSKRLSTLVLGVSALFLAGCGVEKGSSASGGNVIEMNVNNTLPSTHHAAKNVYEPWKELVEEKTDGRVKVNLYHGGTLGSSASTLEDLQGGVYDVGTAIGSYFYDSALFPYTIGLLPYAFPNAETGTKVLDKFSKEVDIEVENVKVLGGVASDLYNLFSTKPIEKLEDLDGLKMRVQGKGDDVLAKSWGATPVSIKTDATYEGLEKGMIDVTPYTTVGVMGTKFYEVAPYVTKTKYSSTIMIPIMSESFYNRLPDDLKKLFDEELNPKLVELYAQSYIKESKKANKDISELVADKGKVIELTTKELNKFKEKSMVQWEEWVKDANERGYDGESMLAEFKKILKEEGVEAPK</sequence>
<feature type="chain" id="PRO_5038704269" evidence="2">
    <location>
        <begin position="22"/>
        <end position="354"/>
    </location>
</feature>
<name>A0A1H4A8P9_9BACI</name>
<dbReference type="PANTHER" id="PTHR33376:SF15">
    <property type="entry name" value="BLL6794 PROTEIN"/>
    <property type="match status" value="1"/>
</dbReference>
<feature type="signal peptide" evidence="2">
    <location>
        <begin position="1"/>
        <end position="21"/>
    </location>
</feature>
<dbReference type="PROSITE" id="PS51257">
    <property type="entry name" value="PROKAR_LIPOPROTEIN"/>
    <property type="match status" value="1"/>
</dbReference>
<proteinExistence type="predicted"/>
<dbReference type="Pfam" id="PF03480">
    <property type="entry name" value="DctP"/>
    <property type="match status" value="1"/>
</dbReference>
<evidence type="ECO:0000256" key="1">
    <source>
        <dbReference type="ARBA" id="ARBA00022729"/>
    </source>
</evidence>
<dbReference type="EMBL" id="FNQR01000004">
    <property type="protein sequence ID" value="SEA32280.1"/>
    <property type="molecule type" value="Genomic_DNA"/>
</dbReference>
<dbReference type="InterPro" id="IPR038404">
    <property type="entry name" value="TRAP_DctP_sf"/>
</dbReference>
<evidence type="ECO:0000313" key="3">
    <source>
        <dbReference type="EMBL" id="SEA32280.1"/>
    </source>
</evidence>
<dbReference type="Gene3D" id="3.40.190.170">
    <property type="entry name" value="Bacterial extracellular solute-binding protein, family 7"/>
    <property type="match status" value="1"/>
</dbReference>
<dbReference type="PANTHER" id="PTHR33376">
    <property type="match status" value="1"/>
</dbReference>
<reference evidence="3 4" key="1">
    <citation type="submission" date="2016-10" db="EMBL/GenBank/DDBJ databases">
        <authorList>
            <person name="de Groot N.N."/>
        </authorList>
    </citation>
    <scope>NUCLEOTIDE SEQUENCE [LARGE SCALE GENOMIC DNA]</scope>
    <source>
        <strain evidence="3 4">CCM7597</strain>
    </source>
</reference>
<dbReference type="NCBIfam" id="NF037995">
    <property type="entry name" value="TRAP_S1"/>
    <property type="match status" value="1"/>
</dbReference>
<gene>
    <name evidence="3" type="ORF">SAMN05421743_10416</name>
</gene>
<dbReference type="Proteomes" id="UP000198584">
    <property type="component" value="Unassembled WGS sequence"/>
</dbReference>
<dbReference type="AlphaFoldDB" id="A0A1H4A8P9"/>
<dbReference type="RefSeq" id="WP_176791353.1">
    <property type="nucleotide sequence ID" value="NZ_FNQR01000004.1"/>
</dbReference>